<reference evidence="2" key="1">
    <citation type="journal article" date="2013" name="Science">
        <title>The Amborella genome and the evolution of flowering plants.</title>
        <authorList>
            <consortium name="Amborella Genome Project"/>
        </authorList>
    </citation>
    <scope>NUCLEOTIDE SEQUENCE [LARGE SCALE GENOMIC DNA]</scope>
</reference>
<dbReference type="AlphaFoldDB" id="U5DCH3"/>
<name>U5DCH3_AMBTC</name>
<evidence type="ECO:0000313" key="2">
    <source>
        <dbReference type="Proteomes" id="UP000017836"/>
    </source>
</evidence>
<dbReference type="EMBL" id="KI392060">
    <property type="protein sequence ID" value="ERN20229.1"/>
    <property type="molecule type" value="Genomic_DNA"/>
</dbReference>
<dbReference type="HOGENOM" id="CLU_2870586_0_0_1"/>
<dbReference type="Gramene" id="ERN20229">
    <property type="protein sequence ID" value="ERN20229"/>
    <property type="gene ID" value="AMTR_s00066p00143430"/>
</dbReference>
<organism evidence="1 2">
    <name type="scientific">Amborella trichopoda</name>
    <dbReference type="NCBI Taxonomy" id="13333"/>
    <lineage>
        <taxon>Eukaryota</taxon>
        <taxon>Viridiplantae</taxon>
        <taxon>Streptophyta</taxon>
        <taxon>Embryophyta</taxon>
        <taxon>Tracheophyta</taxon>
        <taxon>Spermatophyta</taxon>
        <taxon>Magnoliopsida</taxon>
        <taxon>Amborellales</taxon>
        <taxon>Amborellaceae</taxon>
        <taxon>Amborella</taxon>
    </lineage>
</organism>
<accession>U5DCH3</accession>
<evidence type="ECO:0000313" key="1">
    <source>
        <dbReference type="EMBL" id="ERN20229.1"/>
    </source>
</evidence>
<keyword evidence="2" id="KW-1185">Reference proteome</keyword>
<proteinExistence type="predicted"/>
<gene>
    <name evidence="1" type="ORF">AMTR_s00066p00143430</name>
</gene>
<protein>
    <submittedName>
        <fullName evidence="1">Uncharacterized protein</fullName>
    </submittedName>
</protein>
<dbReference type="Proteomes" id="UP000017836">
    <property type="component" value="Unassembled WGS sequence"/>
</dbReference>
<sequence>MPANLVGDGPTPSLTSSACGPIADVYYSLLPLTATSLNRRFVPHYGNQSVKSHVATANPVPSHV</sequence>